<dbReference type="Gene3D" id="3.40.50.880">
    <property type="match status" value="1"/>
</dbReference>
<dbReference type="PANTHER" id="PTHR40469:SF2">
    <property type="entry name" value="GALACTOSE-BINDING DOMAIN-LIKE SUPERFAMILY PROTEIN"/>
    <property type="match status" value="1"/>
</dbReference>
<dbReference type="PANTHER" id="PTHR40469">
    <property type="entry name" value="SECRETED GLYCOSYL HYDROLASE"/>
    <property type="match status" value="1"/>
</dbReference>
<dbReference type="AlphaFoldDB" id="A0A5K7SB92"/>
<evidence type="ECO:0000313" key="3">
    <source>
        <dbReference type="Proteomes" id="UP001193389"/>
    </source>
</evidence>
<dbReference type="KEGG" id="anf:AQPE_2914"/>
<feature type="domain" description="ThuA-like" evidence="1">
    <location>
        <begin position="55"/>
        <end position="295"/>
    </location>
</feature>
<name>A0A5K7SB92_9BACT</name>
<dbReference type="EMBL" id="AP018694">
    <property type="protein sequence ID" value="BBE18749.1"/>
    <property type="molecule type" value="Genomic_DNA"/>
</dbReference>
<accession>A0A5K7SB92</accession>
<dbReference type="SUPFAM" id="SSF52317">
    <property type="entry name" value="Class I glutamine amidotransferase-like"/>
    <property type="match status" value="1"/>
</dbReference>
<dbReference type="Pfam" id="PF06283">
    <property type="entry name" value="ThuA"/>
    <property type="match status" value="1"/>
</dbReference>
<proteinExistence type="predicted"/>
<organism evidence="2 3">
    <name type="scientific">Aquipluma nitroreducens</name>
    <dbReference type="NCBI Taxonomy" id="2010828"/>
    <lineage>
        <taxon>Bacteria</taxon>
        <taxon>Pseudomonadati</taxon>
        <taxon>Bacteroidota</taxon>
        <taxon>Bacteroidia</taxon>
        <taxon>Marinilabiliales</taxon>
        <taxon>Prolixibacteraceae</taxon>
        <taxon>Aquipluma</taxon>
    </lineage>
</organism>
<sequence>MLTHVQKIVITISVILSFCSVKAQLKEFALTDEWIQKIEKLAPVKSEVQPKKPHRVLVFSLFTGFDHWVVPHTDAVMKVLAEKTGAFEVEFSKDIFQFEKKNLKKYDAVVLNNNCSVGPRRDLLLDVLDQDKSLTDEQRKKKAAELEANLIKYVKKGGGLMVVHGAIVMQNNSMAFSEMVGGSFDYHPVQQEITLELCEPNHPLVKAFEGKPFVHTDEPYLFNKAYTQKNFRPLLYMDTSKLIKKTKEIDEKIKYVSWIKGFGKGRVFYVSPSHNAQSFEDAGLLKFYLDGAQYVLGDLKCDDSPAKL</sequence>
<protein>
    <submittedName>
        <fullName evidence="2">Cytochrome c551/c552</fullName>
    </submittedName>
</protein>
<evidence type="ECO:0000313" key="2">
    <source>
        <dbReference type="EMBL" id="BBE18749.1"/>
    </source>
</evidence>
<dbReference type="RefSeq" id="WP_318347056.1">
    <property type="nucleotide sequence ID" value="NZ_AP018694.1"/>
</dbReference>
<dbReference type="InterPro" id="IPR029010">
    <property type="entry name" value="ThuA-like"/>
</dbReference>
<keyword evidence="3" id="KW-1185">Reference proteome</keyword>
<reference evidence="2" key="1">
    <citation type="journal article" date="2020" name="Int. J. Syst. Evol. Microbiol.">
        <title>Aquipluma nitroreducens gen. nov. sp. nov., a novel facultatively anaerobic bacterium isolated from a freshwater lake.</title>
        <authorList>
            <person name="Watanabe M."/>
            <person name="Kojima H."/>
            <person name="Fukui M."/>
        </authorList>
    </citation>
    <scope>NUCLEOTIDE SEQUENCE</scope>
    <source>
        <strain evidence="2">MeG22</strain>
    </source>
</reference>
<gene>
    <name evidence="2" type="ORF">AQPE_2914</name>
</gene>
<evidence type="ECO:0000259" key="1">
    <source>
        <dbReference type="Pfam" id="PF06283"/>
    </source>
</evidence>
<dbReference type="Proteomes" id="UP001193389">
    <property type="component" value="Chromosome"/>
</dbReference>
<dbReference type="InterPro" id="IPR029062">
    <property type="entry name" value="Class_I_gatase-like"/>
</dbReference>